<dbReference type="GO" id="GO:0005730">
    <property type="term" value="C:nucleolus"/>
    <property type="evidence" value="ECO:0007669"/>
    <property type="project" value="UniProtKB-SubCell"/>
</dbReference>
<dbReference type="Gene3D" id="3.40.1350.10">
    <property type="match status" value="1"/>
</dbReference>
<feature type="domain" description="tRNA intron endonuclease catalytic" evidence="13">
    <location>
        <begin position="221"/>
        <end position="296"/>
    </location>
</feature>
<evidence type="ECO:0000259" key="14">
    <source>
        <dbReference type="Pfam" id="PF26577"/>
    </source>
</evidence>
<dbReference type="EC" id="4.6.1.16" evidence="3 10"/>
<feature type="region of interest" description="Disordered" evidence="12">
    <location>
        <begin position="1"/>
        <end position="31"/>
    </location>
</feature>
<evidence type="ECO:0000313" key="16">
    <source>
        <dbReference type="Proteomes" id="UP001187315"/>
    </source>
</evidence>
<comment type="function">
    <text evidence="10">Constitutes one of the two catalytic subunit of the tRNA-splicing endonuclease complex, a complex responsible for identification and cleavage of the splice sites in pre-tRNA. It cleaves pre-tRNA at the 5'- and 3'-splice sites to release the intron. The products are an intron and two tRNA half-molecules bearing 2',3'-cyclic phosphate and 5'-OH termini. There are no conserved sequences at the splice sites, but the intron is invariably located at the same site in the gene, placing the splice sites an invariant distance from the constant structural features of the tRNA body.</text>
</comment>
<dbReference type="PIRSF" id="PIRSF017250">
    <property type="entry name" value="tRNA_splic_SEN34"/>
    <property type="match status" value="1"/>
</dbReference>
<dbReference type="Proteomes" id="UP001187315">
    <property type="component" value="Unassembled WGS sequence"/>
</dbReference>
<evidence type="ECO:0000256" key="5">
    <source>
        <dbReference type="ARBA" id="ARBA00022694"/>
    </source>
</evidence>
<dbReference type="PANTHER" id="PTHR13070:SF0">
    <property type="entry name" value="TRNA-SPLICING ENDONUCLEASE SUBUNIT SEN34"/>
    <property type="match status" value="1"/>
</dbReference>
<sequence length="321" mass="36435">MDWNGTEQSTQSDDQHTESSECVDARNTSDADKAENQVVNISLCGSTPLLWRASDIRLCREEVGVIGNLVGSLARQPRQNVRLGRPLEILQEEAQLLVETGKATTVRHKELYENKESRSKAFGLYKARLEQSYKEQRALALEDKKAVLQRVMEEKQNDYKGNEGAEQAVRERLESLEKSFSFPRSAMAVQLCTARAGFSHCPEEHAFLAAEWPMPRDKHSETRFQVYKDLRRKGFYLTAAGKFGGDYLVYPGDPLRFHAHFIALCLPMDEKLPVYDLLAIARLGSNVKKTVLLCSPQYSRDRVEETEVEVVYSSLQWSGIV</sequence>
<evidence type="ECO:0000256" key="3">
    <source>
        <dbReference type="ARBA" id="ARBA00012573"/>
    </source>
</evidence>
<dbReference type="InterPro" id="IPR011856">
    <property type="entry name" value="tRNA_endonuc-like_dom_sf"/>
</dbReference>
<dbReference type="InterPro" id="IPR006677">
    <property type="entry name" value="tRNA_intron_Endonuc_cat-like"/>
</dbReference>
<feature type="domain" description="TSEN34 N-terminal" evidence="14">
    <location>
        <begin position="39"/>
        <end position="107"/>
    </location>
</feature>
<keyword evidence="7 10" id="KW-0539">Nucleus</keyword>
<dbReference type="EMBL" id="JAVHJS010000009">
    <property type="protein sequence ID" value="KAK2847886.1"/>
    <property type="molecule type" value="Genomic_DNA"/>
</dbReference>
<reference evidence="15" key="1">
    <citation type="submission" date="2023-08" db="EMBL/GenBank/DDBJ databases">
        <title>Pelteobagrus vachellii genome.</title>
        <authorList>
            <person name="Liu H."/>
        </authorList>
    </citation>
    <scope>NUCLEOTIDE SEQUENCE</scope>
    <source>
        <strain evidence="15">PRFRI_2022a</strain>
        <tissue evidence="15">Muscle</tissue>
    </source>
</reference>
<dbReference type="GO" id="GO:0006397">
    <property type="term" value="P:mRNA processing"/>
    <property type="evidence" value="ECO:0007669"/>
    <property type="project" value="UniProtKB-KW"/>
</dbReference>
<evidence type="ECO:0000256" key="11">
    <source>
        <dbReference type="PIRSR" id="PIRSR017250-50"/>
    </source>
</evidence>
<feature type="active site" evidence="11">
    <location>
        <position position="258"/>
    </location>
</feature>
<comment type="subcellular location">
    <subcellularLocation>
        <location evidence="1">Nucleus</location>
        <location evidence="1">Nucleolus</location>
    </subcellularLocation>
</comment>
<comment type="similarity">
    <text evidence="2 10">Belongs to the tRNA-intron endonuclease family.</text>
</comment>
<protein>
    <recommendedName>
        <fullName evidence="9 10">tRNA-splicing endonuclease subunit Sen34</fullName>
        <ecNumber evidence="3 10">4.6.1.16</ecNumber>
    </recommendedName>
</protein>
<evidence type="ECO:0000256" key="10">
    <source>
        <dbReference type="PIRNR" id="PIRNR017250"/>
    </source>
</evidence>
<keyword evidence="4" id="KW-0507">mRNA processing</keyword>
<dbReference type="FunFam" id="3.40.1350.10:FF:000002">
    <property type="entry name" value="tRNA-splicing endonuclease subunit Sen34"/>
    <property type="match status" value="1"/>
</dbReference>
<gene>
    <name evidence="15" type="ORF">Q7C36_009568</name>
</gene>
<keyword evidence="5 10" id="KW-0819">tRNA processing</keyword>
<dbReference type="InterPro" id="IPR059049">
    <property type="entry name" value="TSEN34_N"/>
</dbReference>
<organism evidence="15 16">
    <name type="scientific">Tachysurus vachellii</name>
    <name type="common">Darkbarbel catfish</name>
    <name type="synonym">Pelteobagrus vachellii</name>
    <dbReference type="NCBI Taxonomy" id="175792"/>
    <lineage>
        <taxon>Eukaryota</taxon>
        <taxon>Metazoa</taxon>
        <taxon>Chordata</taxon>
        <taxon>Craniata</taxon>
        <taxon>Vertebrata</taxon>
        <taxon>Euteleostomi</taxon>
        <taxon>Actinopterygii</taxon>
        <taxon>Neopterygii</taxon>
        <taxon>Teleostei</taxon>
        <taxon>Ostariophysi</taxon>
        <taxon>Siluriformes</taxon>
        <taxon>Bagridae</taxon>
        <taxon>Tachysurus</taxon>
    </lineage>
</organism>
<dbReference type="Pfam" id="PF01974">
    <property type="entry name" value="tRNA_int_endo"/>
    <property type="match status" value="1"/>
</dbReference>
<dbReference type="GO" id="GO:0003676">
    <property type="term" value="F:nucleic acid binding"/>
    <property type="evidence" value="ECO:0007669"/>
    <property type="project" value="InterPro"/>
</dbReference>
<dbReference type="NCBIfam" id="TIGR00324">
    <property type="entry name" value="endA"/>
    <property type="match status" value="1"/>
</dbReference>
<evidence type="ECO:0000259" key="13">
    <source>
        <dbReference type="Pfam" id="PF01974"/>
    </source>
</evidence>
<dbReference type="InterPro" id="IPR016690">
    <property type="entry name" value="TSEN34"/>
</dbReference>
<evidence type="ECO:0000256" key="2">
    <source>
        <dbReference type="ARBA" id="ARBA00008078"/>
    </source>
</evidence>
<dbReference type="GO" id="GO:0000379">
    <property type="term" value="P:tRNA-type intron splice site recognition and cleavage"/>
    <property type="evidence" value="ECO:0007669"/>
    <property type="project" value="UniProtKB-UniRule"/>
</dbReference>
<evidence type="ECO:0000256" key="9">
    <source>
        <dbReference type="ARBA" id="ARBA00070870"/>
    </source>
</evidence>
<comment type="caution">
    <text evidence="15">The sequence shown here is derived from an EMBL/GenBank/DDBJ whole genome shotgun (WGS) entry which is preliminary data.</text>
</comment>
<evidence type="ECO:0000313" key="15">
    <source>
        <dbReference type="EMBL" id="KAK2847886.1"/>
    </source>
</evidence>
<accession>A0AA88N1H1</accession>
<feature type="compositionally biased region" description="Polar residues" evidence="12">
    <location>
        <begin position="1"/>
        <end position="12"/>
    </location>
</feature>
<keyword evidence="16" id="KW-1185">Reference proteome</keyword>
<keyword evidence="6 10" id="KW-0456">Lyase</keyword>
<feature type="compositionally biased region" description="Basic and acidic residues" evidence="12">
    <location>
        <begin position="13"/>
        <end position="31"/>
    </location>
</feature>
<proteinExistence type="inferred from homology"/>
<dbReference type="CDD" id="cd22363">
    <property type="entry name" value="tRNA-intron_lyase_C"/>
    <property type="match status" value="1"/>
</dbReference>
<dbReference type="InterPro" id="IPR006676">
    <property type="entry name" value="tRNA_splic"/>
</dbReference>
<evidence type="ECO:0000256" key="1">
    <source>
        <dbReference type="ARBA" id="ARBA00004604"/>
    </source>
</evidence>
<evidence type="ECO:0000256" key="8">
    <source>
        <dbReference type="ARBA" id="ARBA00064779"/>
    </source>
</evidence>
<dbReference type="SUPFAM" id="SSF53032">
    <property type="entry name" value="tRNA-intron endonuclease catalytic domain-like"/>
    <property type="match status" value="1"/>
</dbReference>
<name>A0AA88N1H1_TACVA</name>
<feature type="active site" evidence="11">
    <location>
        <position position="289"/>
    </location>
</feature>
<evidence type="ECO:0000256" key="7">
    <source>
        <dbReference type="ARBA" id="ARBA00023242"/>
    </source>
</evidence>
<evidence type="ECO:0000256" key="12">
    <source>
        <dbReference type="SAM" id="MobiDB-lite"/>
    </source>
</evidence>
<dbReference type="GO" id="GO:0000214">
    <property type="term" value="C:tRNA-intron endonuclease complex"/>
    <property type="evidence" value="ECO:0007669"/>
    <property type="project" value="UniProtKB-UniRule"/>
</dbReference>
<comment type="subunit">
    <text evidence="8">tRNA splicing endonuclease is a heterotetramer composed of TSEN2, TSEN15, TSEN34/LENG5 and TSEN54. tRNA splicing endonuclease complex also contains proteins of the pre-mRNA 3'-end processing machinery such as CLP1, CPSF1, CPSF4 and CSTF2.</text>
</comment>
<dbReference type="AlphaFoldDB" id="A0AA88N1H1"/>
<evidence type="ECO:0000256" key="6">
    <source>
        <dbReference type="ARBA" id="ARBA00023239"/>
    </source>
</evidence>
<dbReference type="PANTHER" id="PTHR13070">
    <property type="entry name" value="TRNA-SPLICING ENDONUCLEASE SUBUNIT SEN34-RELATED"/>
    <property type="match status" value="1"/>
</dbReference>
<dbReference type="Pfam" id="PF26577">
    <property type="entry name" value="TSEN34_N"/>
    <property type="match status" value="1"/>
</dbReference>
<evidence type="ECO:0000256" key="4">
    <source>
        <dbReference type="ARBA" id="ARBA00022664"/>
    </source>
</evidence>
<dbReference type="InterPro" id="IPR036167">
    <property type="entry name" value="tRNA_intron_Endo_cat-like_sf"/>
</dbReference>
<feature type="active site" evidence="11">
    <location>
        <position position="250"/>
    </location>
</feature>
<dbReference type="GO" id="GO:0000213">
    <property type="term" value="F:tRNA-intron lyase activity"/>
    <property type="evidence" value="ECO:0007669"/>
    <property type="project" value="UniProtKB-UniRule"/>
</dbReference>